<feature type="domain" description="Glucose-methanol-choline oxidoreductase C-terminal" evidence="2">
    <location>
        <begin position="30"/>
        <end position="132"/>
    </location>
</feature>
<sequence length="175" mass="19242">MHVAPFYYKDHGATLRYGGGISVKSCYMRPESRGRVGLNSANPMEEPLIDPNYYDVPADFDPMMAAVRKSIELIQTKTLAEDNLVVSGFGDKDVSNLTDSDINEYLRENTESIYHPVSTCKMGPLSDPTAVVEIDASVMPTVVSGNTNAPTMVIAQKAYNQMVVRIELSTSPIHH</sequence>
<dbReference type="STRING" id="667725.A0A0L0FG56"/>
<dbReference type="GO" id="GO:0050660">
    <property type="term" value="F:flavin adenine dinucleotide binding"/>
    <property type="evidence" value="ECO:0007669"/>
    <property type="project" value="InterPro"/>
</dbReference>
<dbReference type="InterPro" id="IPR036188">
    <property type="entry name" value="FAD/NAD-bd_sf"/>
</dbReference>
<dbReference type="Gene3D" id="3.50.50.60">
    <property type="entry name" value="FAD/NAD(P)-binding domain"/>
    <property type="match status" value="1"/>
</dbReference>
<dbReference type="Gene3D" id="3.30.560.10">
    <property type="entry name" value="Glucose Oxidase, domain 3"/>
    <property type="match status" value="1"/>
</dbReference>
<dbReference type="SUPFAM" id="SSF54373">
    <property type="entry name" value="FAD-linked reductases, C-terminal domain"/>
    <property type="match status" value="1"/>
</dbReference>
<reference evidence="3 4" key="1">
    <citation type="submission" date="2011-02" db="EMBL/GenBank/DDBJ databases">
        <title>The Genome Sequence of Sphaeroforma arctica JP610.</title>
        <authorList>
            <consortium name="The Broad Institute Genome Sequencing Platform"/>
            <person name="Russ C."/>
            <person name="Cuomo C."/>
            <person name="Young S.K."/>
            <person name="Zeng Q."/>
            <person name="Gargeya S."/>
            <person name="Alvarado L."/>
            <person name="Berlin A."/>
            <person name="Chapman S.B."/>
            <person name="Chen Z."/>
            <person name="Freedman E."/>
            <person name="Gellesch M."/>
            <person name="Goldberg J."/>
            <person name="Griggs A."/>
            <person name="Gujja S."/>
            <person name="Heilman E."/>
            <person name="Heiman D."/>
            <person name="Howarth C."/>
            <person name="Mehta T."/>
            <person name="Neiman D."/>
            <person name="Pearson M."/>
            <person name="Roberts A."/>
            <person name="Saif S."/>
            <person name="Shea T."/>
            <person name="Shenoy N."/>
            <person name="Sisk P."/>
            <person name="Stolte C."/>
            <person name="Sykes S."/>
            <person name="White J."/>
            <person name="Yandava C."/>
            <person name="Burger G."/>
            <person name="Gray M.W."/>
            <person name="Holland P.W.H."/>
            <person name="King N."/>
            <person name="Lang F.B.F."/>
            <person name="Roger A.J."/>
            <person name="Ruiz-Trillo I."/>
            <person name="Haas B."/>
            <person name="Nusbaum C."/>
            <person name="Birren B."/>
        </authorList>
    </citation>
    <scope>NUCLEOTIDE SEQUENCE [LARGE SCALE GENOMIC DNA]</scope>
    <source>
        <strain evidence="3 4">JP610</strain>
    </source>
</reference>
<evidence type="ECO:0000256" key="1">
    <source>
        <dbReference type="ARBA" id="ARBA00010790"/>
    </source>
</evidence>
<comment type="similarity">
    <text evidence="1">Belongs to the GMC oxidoreductase family.</text>
</comment>
<feature type="non-terminal residue" evidence="3">
    <location>
        <position position="175"/>
    </location>
</feature>
<dbReference type="Proteomes" id="UP000054560">
    <property type="component" value="Unassembled WGS sequence"/>
</dbReference>
<dbReference type="InterPro" id="IPR007867">
    <property type="entry name" value="GMC_OxRtase_C"/>
</dbReference>
<evidence type="ECO:0000259" key="2">
    <source>
        <dbReference type="Pfam" id="PF05199"/>
    </source>
</evidence>
<evidence type="ECO:0000313" key="4">
    <source>
        <dbReference type="Proteomes" id="UP000054560"/>
    </source>
</evidence>
<accession>A0A0L0FG56</accession>
<name>A0A0L0FG56_9EUKA</name>
<dbReference type="eggNOG" id="KOG1238">
    <property type="taxonomic scope" value="Eukaryota"/>
</dbReference>
<dbReference type="PANTHER" id="PTHR11552">
    <property type="entry name" value="GLUCOSE-METHANOL-CHOLINE GMC OXIDOREDUCTASE"/>
    <property type="match status" value="1"/>
</dbReference>
<organism evidence="3 4">
    <name type="scientific">Sphaeroforma arctica JP610</name>
    <dbReference type="NCBI Taxonomy" id="667725"/>
    <lineage>
        <taxon>Eukaryota</taxon>
        <taxon>Ichthyosporea</taxon>
        <taxon>Ichthyophonida</taxon>
        <taxon>Sphaeroforma</taxon>
    </lineage>
</organism>
<dbReference type="OrthoDB" id="269227at2759"/>
<dbReference type="Pfam" id="PF05199">
    <property type="entry name" value="GMC_oxred_C"/>
    <property type="match status" value="1"/>
</dbReference>
<dbReference type="PANTHER" id="PTHR11552:SF147">
    <property type="entry name" value="CHOLINE DEHYDROGENASE, MITOCHONDRIAL"/>
    <property type="match status" value="1"/>
</dbReference>
<protein>
    <recommendedName>
        <fullName evidence="2">Glucose-methanol-choline oxidoreductase C-terminal domain-containing protein</fullName>
    </recommendedName>
</protein>
<proteinExistence type="inferred from homology"/>
<dbReference type="GeneID" id="25912538"/>
<keyword evidence="4" id="KW-1185">Reference proteome</keyword>
<evidence type="ECO:0000313" key="3">
    <source>
        <dbReference type="EMBL" id="KNC75446.1"/>
    </source>
</evidence>
<gene>
    <name evidence="3" type="ORF">SARC_12034</name>
</gene>
<dbReference type="GO" id="GO:0016614">
    <property type="term" value="F:oxidoreductase activity, acting on CH-OH group of donors"/>
    <property type="evidence" value="ECO:0007669"/>
    <property type="project" value="InterPro"/>
</dbReference>
<dbReference type="AlphaFoldDB" id="A0A0L0FG56"/>
<dbReference type="SUPFAM" id="SSF51905">
    <property type="entry name" value="FAD/NAD(P)-binding domain"/>
    <property type="match status" value="1"/>
</dbReference>
<dbReference type="EMBL" id="KQ243621">
    <property type="protein sequence ID" value="KNC75446.1"/>
    <property type="molecule type" value="Genomic_DNA"/>
</dbReference>
<dbReference type="InterPro" id="IPR012132">
    <property type="entry name" value="GMC_OxRdtase"/>
</dbReference>
<dbReference type="RefSeq" id="XP_014149348.1">
    <property type="nucleotide sequence ID" value="XM_014293873.1"/>
</dbReference>